<dbReference type="SUPFAM" id="SSF46689">
    <property type="entry name" value="Homeodomain-like"/>
    <property type="match status" value="2"/>
</dbReference>
<reference evidence="4 5" key="1">
    <citation type="submission" date="2021-04" db="EMBL/GenBank/DDBJ databases">
        <title>Pseudomonas boanensis sp. nov., a bacterium isolated from river water used for household purposes in Boane District, Mozambique.</title>
        <authorList>
            <person name="Nicklasson M."/>
            <person name="Martin-Rodriguez A.J."/>
            <person name="Thorell K."/>
            <person name="Neves L."/>
            <person name="Mussagy A."/>
            <person name="Rydberg H.A."/>
            <person name="Hernroth B."/>
            <person name="Svensson-Stadler L."/>
            <person name="Sjoling A."/>
        </authorList>
    </citation>
    <scope>NUCLEOTIDE SEQUENCE [LARGE SCALE GENOMIC DNA]</scope>
    <source>
        <strain evidence="4 5">DB1</strain>
    </source>
</reference>
<sequence length="316" mass="35084">MKSVAVMLFQDLLLLDVAGPVEVFSIANRYLDPANRYEIITIGSDGLRVCASNGIALTADTLIEDAPDTYDVLLVPGGPGAYNQEFPRLQCWLRTVAPQVRSLASICTGAFILGQAELLDDRRVTTHWKYIERLAKRFPKAKIETDQVFVRDGNLITSGGVTTGIDLALSIVAEDHGKEIALSVAKVLLVVMKRQGGQMQFSPLVSTAAKDDSPISKVQQYVLDNVTEDFNVERLACLAAMSPRHFSRVFSRDMNMPPMEFVQRARIDRARNLLETSKIPLKTVAYRSGFGSVRQMRALFSDKLGLTPTQYRHQFS</sequence>
<evidence type="ECO:0000256" key="2">
    <source>
        <dbReference type="ARBA" id="ARBA00023163"/>
    </source>
</evidence>
<dbReference type="InterPro" id="IPR052158">
    <property type="entry name" value="INH-QAR"/>
</dbReference>
<dbReference type="EMBL" id="JAGTIS010000002">
    <property type="protein sequence ID" value="MBT8765364.1"/>
    <property type="molecule type" value="Genomic_DNA"/>
</dbReference>
<keyword evidence="2" id="KW-0804">Transcription</keyword>
<dbReference type="SMART" id="SM00342">
    <property type="entry name" value="HTH_ARAC"/>
    <property type="match status" value="1"/>
</dbReference>
<dbReference type="Pfam" id="PF12833">
    <property type="entry name" value="HTH_18"/>
    <property type="match status" value="1"/>
</dbReference>
<keyword evidence="1" id="KW-0805">Transcription regulation</keyword>
<evidence type="ECO:0000259" key="3">
    <source>
        <dbReference type="PROSITE" id="PS01124"/>
    </source>
</evidence>
<dbReference type="InterPro" id="IPR002818">
    <property type="entry name" value="DJ-1/PfpI"/>
</dbReference>
<evidence type="ECO:0000313" key="4">
    <source>
        <dbReference type="EMBL" id="MBT8765364.1"/>
    </source>
</evidence>
<comment type="caution">
    <text evidence="4">The sequence shown here is derived from an EMBL/GenBank/DDBJ whole genome shotgun (WGS) entry which is preliminary data.</text>
</comment>
<name>A0ABS5XCE4_9GAMM</name>
<dbReference type="SUPFAM" id="SSF52317">
    <property type="entry name" value="Class I glutamine amidotransferase-like"/>
    <property type="match status" value="1"/>
</dbReference>
<proteinExistence type="predicted"/>
<dbReference type="InterPro" id="IPR009057">
    <property type="entry name" value="Homeodomain-like_sf"/>
</dbReference>
<feature type="domain" description="HTH araC/xylS-type" evidence="3">
    <location>
        <begin position="216"/>
        <end position="314"/>
    </location>
</feature>
<dbReference type="Pfam" id="PF01965">
    <property type="entry name" value="DJ-1_PfpI"/>
    <property type="match status" value="1"/>
</dbReference>
<dbReference type="InterPro" id="IPR029062">
    <property type="entry name" value="Class_I_gatase-like"/>
</dbReference>
<keyword evidence="5" id="KW-1185">Reference proteome</keyword>
<dbReference type="Proteomes" id="UP001519667">
    <property type="component" value="Unassembled WGS sequence"/>
</dbReference>
<dbReference type="Gene3D" id="1.10.10.60">
    <property type="entry name" value="Homeodomain-like"/>
    <property type="match status" value="2"/>
</dbReference>
<protein>
    <submittedName>
        <fullName evidence="4">GlxA family transcriptional regulator</fullName>
    </submittedName>
</protein>
<dbReference type="RefSeq" id="WP_215370986.1">
    <property type="nucleotide sequence ID" value="NZ_JAGTIS010000002.1"/>
</dbReference>
<dbReference type="Gene3D" id="3.40.50.880">
    <property type="match status" value="1"/>
</dbReference>
<organism evidence="4 5">
    <name type="scientific">Metapseudomonas boanensis</name>
    <dbReference type="NCBI Taxonomy" id="2822138"/>
    <lineage>
        <taxon>Bacteria</taxon>
        <taxon>Pseudomonadati</taxon>
        <taxon>Pseudomonadota</taxon>
        <taxon>Gammaproteobacteria</taxon>
        <taxon>Pseudomonadales</taxon>
        <taxon>Pseudomonadaceae</taxon>
        <taxon>Metapseudomonas</taxon>
    </lineage>
</organism>
<dbReference type="PANTHER" id="PTHR43130:SF3">
    <property type="entry name" value="HTH-TYPE TRANSCRIPTIONAL REGULATOR RV1931C"/>
    <property type="match status" value="1"/>
</dbReference>
<dbReference type="CDD" id="cd03137">
    <property type="entry name" value="GATase1_AraC_1"/>
    <property type="match status" value="1"/>
</dbReference>
<accession>A0ABS5XCE4</accession>
<gene>
    <name evidence="4" type="ORF">J7302_04330</name>
</gene>
<evidence type="ECO:0000313" key="5">
    <source>
        <dbReference type="Proteomes" id="UP001519667"/>
    </source>
</evidence>
<evidence type="ECO:0000256" key="1">
    <source>
        <dbReference type="ARBA" id="ARBA00023015"/>
    </source>
</evidence>
<dbReference type="InterPro" id="IPR018060">
    <property type="entry name" value="HTH_AraC"/>
</dbReference>
<dbReference type="PROSITE" id="PS01124">
    <property type="entry name" value="HTH_ARAC_FAMILY_2"/>
    <property type="match status" value="1"/>
</dbReference>
<dbReference type="PANTHER" id="PTHR43130">
    <property type="entry name" value="ARAC-FAMILY TRANSCRIPTIONAL REGULATOR"/>
    <property type="match status" value="1"/>
</dbReference>